<dbReference type="GeneID" id="113859495"/>
<dbReference type="Gene3D" id="2.40.70.10">
    <property type="entry name" value="Acid Proteases"/>
    <property type="match status" value="1"/>
</dbReference>
<dbReference type="RefSeq" id="XP_027348055.1">
    <property type="nucleotide sequence ID" value="XM_027492254.1"/>
</dbReference>
<sequence>MKKLVPLIEECNAILQRKLPQKLKDPGLFSIRCSIGNCTIGKALCDLGASINLMPLAIMKKLGIEEVKPTGITLQLADRSYMYPYGVVEDLLVKVDKFIFLADFVILYMEVDVDIPLILGRPFLATGRALIDVQKGELMLRVQEEKVIFNVFKAIKHPSDDMSCMKIDVIDVVIPHSFKKNDESVVLESTLAAAKCSIHEEQDAEVKDCILQLDSLPCMNKEINQLKEELHHEEEKKDEPKVELKQLPSHLRYVFLEEGHNKPVIINRNLQKDQEEKLLRVLREHKSALGWQILDLKGIDPSFCMHIILFEENCKPVVQPLRRLNPTMKEVVR</sequence>
<evidence type="ECO:0000313" key="1">
    <source>
        <dbReference type="Proteomes" id="UP000694853"/>
    </source>
</evidence>
<keyword evidence="1" id="KW-1185">Reference proteome</keyword>
<dbReference type="AlphaFoldDB" id="A0A8B8KW04"/>
<dbReference type="PANTHER" id="PTHR33067">
    <property type="entry name" value="RNA-DIRECTED DNA POLYMERASE-RELATED"/>
    <property type="match status" value="1"/>
</dbReference>
<dbReference type="OrthoDB" id="1734538at2759"/>
<organism evidence="1 2">
    <name type="scientific">Abrus precatorius</name>
    <name type="common">Indian licorice</name>
    <name type="synonym">Glycine abrus</name>
    <dbReference type="NCBI Taxonomy" id="3816"/>
    <lineage>
        <taxon>Eukaryota</taxon>
        <taxon>Viridiplantae</taxon>
        <taxon>Streptophyta</taxon>
        <taxon>Embryophyta</taxon>
        <taxon>Tracheophyta</taxon>
        <taxon>Spermatophyta</taxon>
        <taxon>Magnoliopsida</taxon>
        <taxon>eudicotyledons</taxon>
        <taxon>Gunneridae</taxon>
        <taxon>Pentapetalae</taxon>
        <taxon>rosids</taxon>
        <taxon>fabids</taxon>
        <taxon>Fabales</taxon>
        <taxon>Fabaceae</taxon>
        <taxon>Papilionoideae</taxon>
        <taxon>50 kb inversion clade</taxon>
        <taxon>NPAAA clade</taxon>
        <taxon>indigoferoid/millettioid clade</taxon>
        <taxon>Abreae</taxon>
        <taxon>Abrus</taxon>
    </lineage>
</organism>
<reference evidence="2" key="2">
    <citation type="submission" date="2025-08" db="UniProtKB">
        <authorList>
            <consortium name="RefSeq"/>
        </authorList>
    </citation>
    <scope>IDENTIFICATION</scope>
    <source>
        <tissue evidence="2">Young leaves</tissue>
    </source>
</reference>
<accession>A0A8B8KW04</accession>
<dbReference type="PANTHER" id="PTHR33067:SF39">
    <property type="entry name" value="TRANSCRIPTION FACTOR INTERACTOR AND REGULATOR CCHC(ZN) FAMILY"/>
    <property type="match status" value="1"/>
</dbReference>
<protein>
    <submittedName>
        <fullName evidence="2">Uncharacterized protein LOC113859495</fullName>
    </submittedName>
</protein>
<gene>
    <name evidence="2" type="primary">LOC113859495</name>
</gene>
<name>A0A8B8KW04_ABRPR</name>
<dbReference type="Proteomes" id="UP000694853">
    <property type="component" value="Unplaced"/>
</dbReference>
<dbReference type="CDD" id="cd00303">
    <property type="entry name" value="retropepsin_like"/>
    <property type="match status" value="1"/>
</dbReference>
<dbReference type="KEGG" id="aprc:113859495"/>
<reference evidence="1" key="1">
    <citation type="journal article" date="2019" name="Toxins">
        <title>Detection of Abrin-Like and Prepropulchellin-Like Toxin Genes and Transcripts Using Whole Genome Sequencing and Full-Length Transcript Sequencing of Abrus precatorius.</title>
        <authorList>
            <person name="Hovde B.T."/>
            <person name="Daligault H.E."/>
            <person name="Hanschen E.R."/>
            <person name="Kunde Y.A."/>
            <person name="Johnson M.B."/>
            <person name="Starkenburg S.R."/>
            <person name="Johnson S.L."/>
        </authorList>
    </citation>
    <scope>NUCLEOTIDE SEQUENCE [LARGE SCALE GENOMIC DNA]</scope>
</reference>
<evidence type="ECO:0000313" key="2">
    <source>
        <dbReference type="RefSeq" id="XP_027348055.1"/>
    </source>
</evidence>
<proteinExistence type="predicted"/>
<dbReference type="InterPro" id="IPR021109">
    <property type="entry name" value="Peptidase_aspartic_dom_sf"/>
</dbReference>